<comment type="caution">
    <text evidence="1">The sequence shown here is derived from an EMBL/GenBank/DDBJ whole genome shotgun (WGS) entry which is preliminary data.</text>
</comment>
<accession>A0A4R3HRL6</accession>
<dbReference type="InterPro" id="IPR014347">
    <property type="entry name" value="Tautomerase/MIF_sf"/>
</dbReference>
<proteinExistence type="predicted"/>
<protein>
    <submittedName>
        <fullName evidence="1">4-oxalocrotonate tautomerase</fullName>
    </submittedName>
</protein>
<dbReference type="OrthoDB" id="9804765at2"/>
<dbReference type="Proteomes" id="UP000295382">
    <property type="component" value="Unassembled WGS sequence"/>
</dbReference>
<reference evidence="1 2" key="1">
    <citation type="submission" date="2019-03" db="EMBL/GenBank/DDBJ databases">
        <title>Genomic Encyclopedia of Type Strains, Phase IV (KMG-IV): sequencing the most valuable type-strain genomes for metagenomic binning, comparative biology and taxonomic classification.</title>
        <authorList>
            <person name="Goeker M."/>
        </authorList>
    </citation>
    <scope>NUCLEOTIDE SEQUENCE [LARGE SCALE GENOMIC DNA]</scope>
    <source>
        <strain evidence="1 2">DSM 7445</strain>
    </source>
</reference>
<dbReference type="PANTHER" id="PTHR35530">
    <property type="entry name" value="TAUTOMERASE-RELATED"/>
    <property type="match status" value="1"/>
</dbReference>
<evidence type="ECO:0000313" key="1">
    <source>
        <dbReference type="EMBL" id="TCS33761.1"/>
    </source>
</evidence>
<dbReference type="RefSeq" id="WP_132260097.1">
    <property type="nucleotide sequence ID" value="NZ_SLZQ01000015.1"/>
</dbReference>
<dbReference type="AlphaFoldDB" id="A0A4R3HRL6"/>
<name>A0A4R3HRL6_PAULE</name>
<gene>
    <name evidence="1" type="ORF">EDC30_11551</name>
</gene>
<sequence>MPVVNFHIVEDKYTPGQLECLLLESSKLYAEVLQSPIERVRAFITPHKRSLFAVGGKMVAYGQADAPYFSFIVLEGRSLEERHRLMAGFTELIVNILGVKRDLVRGSCTPVHPDNWCIAGTPASVVRLAEIRAREENAS</sequence>
<dbReference type="SUPFAM" id="SSF55331">
    <property type="entry name" value="Tautomerase/MIF"/>
    <property type="match status" value="1"/>
</dbReference>
<dbReference type="EMBL" id="SLZQ01000015">
    <property type="protein sequence ID" value="TCS33761.1"/>
    <property type="molecule type" value="Genomic_DNA"/>
</dbReference>
<organism evidence="1 2">
    <name type="scientific">Paucimonas lemoignei</name>
    <name type="common">Pseudomonas lemoignei</name>
    <dbReference type="NCBI Taxonomy" id="29443"/>
    <lineage>
        <taxon>Bacteria</taxon>
        <taxon>Pseudomonadati</taxon>
        <taxon>Pseudomonadota</taxon>
        <taxon>Betaproteobacteria</taxon>
        <taxon>Burkholderiales</taxon>
        <taxon>Burkholderiaceae</taxon>
        <taxon>Paucimonas</taxon>
    </lineage>
</organism>
<dbReference type="PANTHER" id="PTHR35530:SF1">
    <property type="entry name" value="2-HYDROXYMUCONATE TAUTOMERASE"/>
    <property type="match status" value="1"/>
</dbReference>
<dbReference type="Gene3D" id="3.30.429.10">
    <property type="entry name" value="Macrophage Migration Inhibitory Factor"/>
    <property type="match status" value="2"/>
</dbReference>
<keyword evidence="2" id="KW-1185">Reference proteome</keyword>
<evidence type="ECO:0000313" key="2">
    <source>
        <dbReference type="Proteomes" id="UP000295382"/>
    </source>
</evidence>